<dbReference type="AlphaFoldDB" id="A0A0C2CXY5"/>
<reference evidence="1 2" key="1">
    <citation type="submission" date="2013-12" db="EMBL/GenBank/DDBJ databases">
        <title>Draft genome of the parsitic nematode Ancylostoma duodenale.</title>
        <authorList>
            <person name="Mitreva M."/>
        </authorList>
    </citation>
    <scope>NUCLEOTIDE SEQUENCE [LARGE SCALE GENOMIC DNA]</scope>
    <source>
        <strain evidence="1 2">Zhejiang</strain>
    </source>
</reference>
<sequence length="39" mass="4474">MSLTIMMEDLLTHVPNSSQFLMFDLLSMIWGISGIECLR</sequence>
<proteinExistence type="predicted"/>
<dbReference type="EMBL" id="KN738607">
    <property type="protein sequence ID" value="KIH54717.1"/>
    <property type="molecule type" value="Genomic_DNA"/>
</dbReference>
<keyword evidence="2" id="KW-1185">Reference proteome</keyword>
<organism evidence="1 2">
    <name type="scientific">Ancylostoma duodenale</name>
    <dbReference type="NCBI Taxonomy" id="51022"/>
    <lineage>
        <taxon>Eukaryota</taxon>
        <taxon>Metazoa</taxon>
        <taxon>Ecdysozoa</taxon>
        <taxon>Nematoda</taxon>
        <taxon>Chromadorea</taxon>
        <taxon>Rhabditida</taxon>
        <taxon>Rhabditina</taxon>
        <taxon>Rhabditomorpha</taxon>
        <taxon>Strongyloidea</taxon>
        <taxon>Ancylostomatidae</taxon>
        <taxon>Ancylostomatinae</taxon>
        <taxon>Ancylostoma</taxon>
    </lineage>
</organism>
<protein>
    <submittedName>
        <fullName evidence="1">Uncharacterized protein</fullName>
    </submittedName>
</protein>
<evidence type="ECO:0000313" key="2">
    <source>
        <dbReference type="Proteomes" id="UP000054047"/>
    </source>
</evidence>
<accession>A0A0C2CXY5</accession>
<name>A0A0C2CXY5_9BILA</name>
<dbReference type="Proteomes" id="UP000054047">
    <property type="component" value="Unassembled WGS sequence"/>
</dbReference>
<evidence type="ECO:0000313" key="1">
    <source>
        <dbReference type="EMBL" id="KIH54717.1"/>
    </source>
</evidence>
<gene>
    <name evidence="1" type="ORF">ANCDUO_15136</name>
</gene>